<dbReference type="STRING" id="1484053.SAMN05444274_10147"/>
<dbReference type="Proteomes" id="UP000184164">
    <property type="component" value="Unassembled WGS sequence"/>
</dbReference>
<dbReference type="Pfam" id="PF17973">
    <property type="entry name" value="bMG10"/>
    <property type="match status" value="1"/>
</dbReference>
<dbReference type="EMBL" id="FQUM01000001">
    <property type="protein sequence ID" value="SHE32228.1"/>
    <property type="molecule type" value="Genomic_DNA"/>
</dbReference>
<evidence type="ECO:0000313" key="5">
    <source>
        <dbReference type="EMBL" id="SHE32228.1"/>
    </source>
</evidence>
<keyword evidence="2" id="KW-0732">Signal</keyword>
<dbReference type="Pfam" id="PF00207">
    <property type="entry name" value="A2M"/>
    <property type="match status" value="1"/>
</dbReference>
<keyword evidence="6" id="KW-1185">Reference proteome</keyword>
<dbReference type="InterPro" id="IPR021868">
    <property type="entry name" value="Alpha_2_Macroglob_MG3"/>
</dbReference>
<feature type="domain" description="Alpha-2-macroglobulin" evidence="4">
    <location>
        <begin position="1180"/>
        <end position="1269"/>
    </location>
</feature>
<organism evidence="5 6">
    <name type="scientific">Mariniphaga anaerophila</name>
    <dbReference type="NCBI Taxonomy" id="1484053"/>
    <lineage>
        <taxon>Bacteria</taxon>
        <taxon>Pseudomonadati</taxon>
        <taxon>Bacteroidota</taxon>
        <taxon>Bacteroidia</taxon>
        <taxon>Marinilabiliales</taxon>
        <taxon>Prolixibacteraceae</taxon>
        <taxon>Mariniphaga</taxon>
    </lineage>
</organism>
<dbReference type="Pfam" id="PF17972">
    <property type="entry name" value="bMG5"/>
    <property type="match status" value="1"/>
</dbReference>
<dbReference type="RefSeq" id="WP_083570477.1">
    <property type="nucleotide sequence ID" value="NZ_FQUM01000001.1"/>
</dbReference>
<dbReference type="Pfam" id="PF11974">
    <property type="entry name" value="bMG3"/>
    <property type="match status" value="1"/>
</dbReference>
<dbReference type="InterPro" id="IPR047565">
    <property type="entry name" value="Alpha-macroglob_thiol-ester_cl"/>
</dbReference>
<reference evidence="5 6" key="1">
    <citation type="submission" date="2016-11" db="EMBL/GenBank/DDBJ databases">
        <authorList>
            <person name="Jaros S."/>
            <person name="Januszkiewicz K."/>
            <person name="Wedrychowicz H."/>
        </authorList>
    </citation>
    <scope>NUCLEOTIDE SEQUENCE [LARGE SCALE GENOMIC DNA]</scope>
    <source>
        <strain evidence="5 6">DSM 26910</strain>
    </source>
</reference>
<evidence type="ECO:0000259" key="3">
    <source>
        <dbReference type="SMART" id="SM01359"/>
    </source>
</evidence>
<evidence type="ECO:0008006" key="7">
    <source>
        <dbReference type="Google" id="ProtNLM"/>
    </source>
</evidence>
<evidence type="ECO:0000256" key="1">
    <source>
        <dbReference type="ARBA" id="ARBA00010556"/>
    </source>
</evidence>
<feature type="domain" description="Alpha-2-macroglobulin bait region" evidence="3">
    <location>
        <begin position="975"/>
        <end position="1117"/>
    </location>
</feature>
<dbReference type="PANTHER" id="PTHR40094">
    <property type="entry name" value="ALPHA-2-MACROGLOBULIN HOMOLOG"/>
    <property type="match status" value="1"/>
</dbReference>
<dbReference type="InterPro" id="IPR001599">
    <property type="entry name" value="Macroglobln_a2"/>
</dbReference>
<name>A0A1M4SJA0_9BACT</name>
<dbReference type="SMART" id="SM01360">
    <property type="entry name" value="A2M"/>
    <property type="match status" value="1"/>
</dbReference>
<dbReference type="Gene3D" id="2.60.40.1930">
    <property type="match status" value="1"/>
</dbReference>
<dbReference type="InterPro" id="IPR008930">
    <property type="entry name" value="Terpenoid_cyclase/PrenylTrfase"/>
</dbReference>
<evidence type="ECO:0000313" key="6">
    <source>
        <dbReference type="Proteomes" id="UP000184164"/>
    </source>
</evidence>
<dbReference type="SMART" id="SM01359">
    <property type="entry name" value="A2M_N_2"/>
    <property type="match status" value="1"/>
</dbReference>
<dbReference type="Pfam" id="PF07703">
    <property type="entry name" value="A2M_BRD"/>
    <property type="match status" value="1"/>
</dbReference>
<sequence>MKNKISLLLFLALFVFIECKTDQKPVATDPAFGKYVQAYTSGTISIESVITVHLAQPVKTPDINTKKLFSFSPEIKGEAALIGNQVVEFRPSSPLKQGIIYTAELRLGDLINVENGFEKMTFQFSTIEQSFSVSFEGLKNYEKGPFNKMQYSGYLLTADVTDNNNIEEILQASYNGSSIPVQWTHAPEQRKHFFTIDSLQRNSEKSSELFIKWNGKPANVDKKGEKNVKVPALNVFEILEAAVLREPEQHLEIRFSDPLLKSQDLTGLVALANGTSLRLTIEGNTIKGWPDKPLSGEIDVTISEGIENINYFKLKKAETFRVQFSSPEPAVRLIGKGVIVPQNGTLEMPFEAVALNAVEIRVVRIFKDNVLAFFQDNRFDDDSQLNKTGRLVYSGKVKLTPKEPGALQKWNTYKINLADFFTIEQGAIYNVQFRFHQENALYPCGQNINSEEEELEETTLNKQEPYQTEWDFPNWYSGHYYPDGYKWQERNNPCDISYYNSSRFVSRNIFASELGIIAKEGRNHEFTFALTNLLTTLPEQNVELKLFSYQNRLIQTLTTDNQGFAKAKLNKKPFFLLAQKGNQFGYLRLDDGSALSTSNFNVSGEEITDGLKGFIYGERGVWRPGDTLFLNAIIEKENAGLPENYPVIFQLINPAGQVIEKMVLTKNENGFYPLTVKTPNDAPTGNWQAQVTVGNAVFSKRIKIETIKPNRLKIDLNLPKTPLNSENRSLPLEAAWLHGSPARSLKIKVDVLFVKDKTEFSGFEQYSFTDPASSFAPNEQTIFEGILNENGKTTVPLNFQSLENAPGMVKAWFTSRVFEQGGDFSTNVKQAKYAPFSTFVGVKMPASDDNWYKTDTDYAPEIVLVDATGKPVSGENLEAKLYKIDWRWWWESGDEYLAHYVSGRYYRPISTWNIANAGHKTKLKLNVKYKNWEDNGRYLLWVKDVTSGHAAGVTFYMSKWGSWRSDGVADGATMLTLRTDKEKYNVGEKIEITIPSSKAGKALVSLENGTGVTDIFWVETEDKQTTFSFDAKSGMAPNFYVHVSLIQPYGQTENDAPLRLYGVIPVFVENPETVLTPVLQTPAEIKPETKYTLRVSEANNKPMTYTIAVVDEGLLGLTNFATPSPHEAFYSREALGVKTWDLYNDVAGAYGARLEKAFAVGGDGDMMNSAKKEINRFKPVVQFAGPFTLKKGETGTHEFTMPSYVGSVRAMVIAGNNGAYGKTEKTVPVRKGLMLLATMARILAPNEEVSLPVNIFAMKDEVKNVSVQVKTNSLLTVSGESSKQVKFEQTGDKMAYFKLKVKPETGAGKIFVEATSGSEKATYEVELEIRNPNSPVTIGESKLVKPGENWQAELQIPGEVAESKAWVEISGFPSINLAKHLDYLTGYPHGCVEQLTSAAFPQLFLGNLIELNADKKMEVEDNIRSTLQKLPGYQVSGGGFGYWPGAAETDLWATSYAGHFMLKAESEGYSIPSGLKNQWLSFQRSAARNWNPQESFENGIYHRNHDFIQAYRLYTLALAGSPDLGAMNRLREKSRKSADVSWRLAAAYVLAGQPEAARQLVNNLTTTVDDYRELGGTFGSALRDKAMILETLVLLGEQEKALQLLQTISSEMNQRDWLSTQTAAWCLSSAAMYAKEYASGSSETKFSLTVNGTKTELRSNNPILTIPATPNTDGQIRLEYTNRGETATNVRILGRGVPSGTDTTAASKNILLQVKYLDAGGNEVSPQNLKQGVDFRMEVTVKNPGTLKDYEQLVLNAVFPSGWEIMNKRLNDIPQEQNSAFDYQDIRDDRVYTYFNLTMNQQKTFVFYLNAAYTGQFYQPPVSCEAMYDAGIRAQKPGQMVKITNQ</sequence>
<dbReference type="InterPro" id="IPR011625">
    <property type="entry name" value="A2M_N_BRD"/>
</dbReference>
<dbReference type="InterPro" id="IPR051802">
    <property type="entry name" value="YfhM-like"/>
</dbReference>
<evidence type="ECO:0000256" key="2">
    <source>
        <dbReference type="ARBA" id="ARBA00022729"/>
    </source>
</evidence>
<gene>
    <name evidence="5" type="ORF">SAMN05444274_10147</name>
</gene>
<dbReference type="CDD" id="cd02891">
    <property type="entry name" value="A2M_like"/>
    <property type="match status" value="1"/>
</dbReference>
<dbReference type="Pfam" id="PF17962">
    <property type="entry name" value="bMG6"/>
    <property type="match status" value="1"/>
</dbReference>
<protein>
    <recommendedName>
        <fullName evidence="7">Alpha-2-macroglobulin family N-terminal region</fullName>
    </recommendedName>
</protein>
<evidence type="ECO:0000259" key="4">
    <source>
        <dbReference type="SMART" id="SM01360"/>
    </source>
</evidence>
<dbReference type="Pfam" id="PF01835">
    <property type="entry name" value="MG2"/>
    <property type="match status" value="1"/>
</dbReference>
<dbReference type="GO" id="GO:0004866">
    <property type="term" value="F:endopeptidase inhibitor activity"/>
    <property type="evidence" value="ECO:0007669"/>
    <property type="project" value="InterPro"/>
</dbReference>
<proteinExistence type="inferred from homology"/>
<dbReference type="InterPro" id="IPR041462">
    <property type="entry name" value="Bact_A2M_MG6"/>
</dbReference>
<accession>A0A1M4SJA0</accession>
<dbReference type="InterPro" id="IPR041203">
    <property type="entry name" value="Bact_A2M_MG5"/>
</dbReference>
<dbReference type="SMART" id="SM01419">
    <property type="entry name" value="Thiol-ester_cl"/>
    <property type="match status" value="1"/>
</dbReference>
<comment type="similarity">
    <text evidence="1">Belongs to the protease inhibitor I39 (alpha-2-macroglobulin) family. Bacterial alpha-2-macroglobulin subfamily.</text>
</comment>
<dbReference type="SUPFAM" id="SSF48239">
    <property type="entry name" value="Terpenoid cyclases/Protein prenyltransferases"/>
    <property type="match status" value="1"/>
</dbReference>
<dbReference type="InterPro" id="IPR041246">
    <property type="entry name" value="Bact_MG10"/>
</dbReference>
<dbReference type="InterPro" id="IPR002890">
    <property type="entry name" value="MG2"/>
</dbReference>
<dbReference type="PANTHER" id="PTHR40094:SF1">
    <property type="entry name" value="UBIQUITIN DOMAIN-CONTAINING PROTEIN"/>
    <property type="match status" value="1"/>
</dbReference>
<dbReference type="OrthoDB" id="9767116at2"/>
<dbReference type="Gene3D" id="1.50.10.20">
    <property type="match status" value="1"/>
</dbReference>